<dbReference type="InterPro" id="IPR005754">
    <property type="entry name" value="Sortase"/>
</dbReference>
<comment type="caution">
    <text evidence="3">The sequence shown here is derived from an EMBL/GenBank/DDBJ whole genome shotgun (WGS) entry which is preliminary data.</text>
</comment>
<dbReference type="SUPFAM" id="SSF63817">
    <property type="entry name" value="Sortase"/>
    <property type="match status" value="1"/>
</dbReference>
<dbReference type="AlphaFoldDB" id="A0A0G0S5R7"/>
<gene>
    <name evidence="3" type="ORF">UT61_C0014G0007</name>
</gene>
<keyword evidence="2" id="KW-1133">Transmembrane helix</keyword>
<dbReference type="EMBL" id="LBXL01000014">
    <property type="protein sequence ID" value="KKR30070.1"/>
    <property type="molecule type" value="Genomic_DNA"/>
</dbReference>
<name>A0A0G0S5R7_9BACT</name>
<keyword evidence="2" id="KW-0812">Transmembrane</keyword>
<protein>
    <submittedName>
        <fullName evidence="3">Sortase family protein</fullName>
    </submittedName>
</protein>
<dbReference type="Pfam" id="PF04203">
    <property type="entry name" value="Sortase"/>
    <property type="match status" value="1"/>
</dbReference>
<keyword evidence="2" id="KW-0472">Membrane</keyword>
<evidence type="ECO:0000256" key="1">
    <source>
        <dbReference type="ARBA" id="ARBA00022801"/>
    </source>
</evidence>
<dbReference type="InterPro" id="IPR023365">
    <property type="entry name" value="Sortase_dom-sf"/>
</dbReference>
<feature type="transmembrane region" description="Helical" evidence="2">
    <location>
        <begin position="37"/>
        <end position="57"/>
    </location>
</feature>
<evidence type="ECO:0000313" key="4">
    <source>
        <dbReference type="Proteomes" id="UP000034793"/>
    </source>
</evidence>
<dbReference type="GO" id="GO:0016787">
    <property type="term" value="F:hydrolase activity"/>
    <property type="evidence" value="ECO:0007669"/>
    <property type="project" value="UniProtKB-KW"/>
</dbReference>
<accession>A0A0G0S5R7</accession>
<sequence>MRPKGTIYQKGHSGTHGEIILFIPLLIRILFHFFRGIGGGMIAFAVLVFAFSFGPVVKQEINYFLQEKGITLESNSNSELADFSVQVAEAEKEIAVQKEAQSYGVNSYFSVVIPKIDAKANIIANVDAAEPNEYLDALKKGVAHAKGTYFPGQSGTIFLFSHSTDSPLNFARYNAVFYLLKKLEKGDEILVFFADKRYVYEVGEKVITSPMDTSWLNPKIGTEELVLMTCDPPGTTWNRLLIIAKPQEK</sequence>
<dbReference type="NCBIfam" id="TIGR01076">
    <property type="entry name" value="sortase_fam"/>
    <property type="match status" value="1"/>
</dbReference>
<evidence type="ECO:0000256" key="2">
    <source>
        <dbReference type="SAM" id="Phobius"/>
    </source>
</evidence>
<organism evidence="3 4">
    <name type="scientific">Candidatus Woesebacteria bacterium GW2011_GWA1_39_8</name>
    <dbReference type="NCBI Taxonomy" id="1618552"/>
    <lineage>
        <taxon>Bacteria</taxon>
        <taxon>Candidatus Woeseibacteriota</taxon>
    </lineage>
</organism>
<reference evidence="3 4" key="1">
    <citation type="journal article" date="2015" name="Nature">
        <title>rRNA introns, odd ribosomes, and small enigmatic genomes across a large radiation of phyla.</title>
        <authorList>
            <person name="Brown C.T."/>
            <person name="Hug L.A."/>
            <person name="Thomas B.C."/>
            <person name="Sharon I."/>
            <person name="Castelle C.J."/>
            <person name="Singh A."/>
            <person name="Wilkins M.J."/>
            <person name="Williams K.H."/>
            <person name="Banfield J.F."/>
        </authorList>
    </citation>
    <scope>NUCLEOTIDE SEQUENCE [LARGE SCALE GENOMIC DNA]</scope>
</reference>
<evidence type="ECO:0000313" key="3">
    <source>
        <dbReference type="EMBL" id="KKR30070.1"/>
    </source>
</evidence>
<keyword evidence="1" id="KW-0378">Hydrolase</keyword>
<dbReference type="Gene3D" id="2.40.260.10">
    <property type="entry name" value="Sortase"/>
    <property type="match status" value="1"/>
</dbReference>
<proteinExistence type="predicted"/>
<dbReference type="Proteomes" id="UP000034793">
    <property type="component" value="Unassembled WGS sequence"/>
</dbReference>